<dbReference type="SUPFAM" id="SSF64376">
    <property type="entry name" value="YlxR-like"/>
    <property type="match status" value="1"/>
</dbReference>
<organism evidence="2 3">
    <name type="scientific">Nostocoides jenkinsii Ben 74</name>
    <dbReference type="NCBI Taxonomy" id="1193518"/>
    <lineage>
        <taxon>Bacteria</taxon>
        <taxon>Bacillati</taxon>
        <taxon>Actinomycetota</taxon>
        <taxon>Actinomycetes</taxon>
        <taxon>Micrococcales</taxon>
        <taxon>Intrasporangiaceae</taxon>
        <taxon>Nostocoides</taxon>
    </lineage>
</organism>
<proteinExistence type="predicted"/>
<dbReference type="PANTHER" id="PTHR34215">
    <property type="entry name" value="BLL0784 PROTEIN"/>
    <property type="match status" value="1"/>
</dbReference>
<dbReference type="Proteomes" id="UP000035720">
    <property type="component" value="Unassembled WGS sequence"/>
</dbReference>
<dbReference type="Gene3D" id="3.30.1230.10">
    <property type="entry name" value="YlxR-like"/>
    <property type="match status" value="1"/>
</dbReference>
<evidence type="ECO:0000313" key="3">
    <source>
        <dbReference type="Proteomes" id="UP000035720"/>
    </source>
</evidence>
<evidence type="ECO:0000313" key="2">
    <source>
        <dbReference type="EMBL" id="CCI54365.1"/>
    </source>
</evidence>
<dbReference type="RefSeq" id="WP_084733709.1">
    <property type="nucleotide sequence ID" value="NZ_HF571038.1"/>
</dbReference>
<reference evidence="2 3" key="1">
    <citation type="journal article" date="2013" name="ISME J.">
        <title>A metabolic model for members of the genus Tetrasphaera involved in enhanced biological phosphorus removal.</title>
        <authorList>
            <person name="Kristiansen R."/>
            <person name="Nguyen H.T.T."/>
            <person name="Saunders A.M."/>
            <person name="Nielsen J.L."/>
            <person name="Wimmer R."/>
            <person name="Le V.Q."/>
            <person name="McIlroy S.J."/>
            <person name="Petrovski S."/>
            <person name="Seviour R.J."/>
            <person name="Calteau A."/>
            <person name="Nielsen K.L."/>
            <person name="Nielsen P.H."/>
        </authorList>
    </citation>
    <scope>NUCLEOTIDE SEQUENCE [LARGE SCALE GENOMIC DNA]</scope>
    <source>
        <strain evidence="2 3">Ben 74</strain>
    </source>
</reference>
<gene>
    <name evidence="2" type="ORF">BN13_680047</name>
</gene>
<feature type="domain" description="YlxR" evidence="1">
    <location>
        <begin position="19"/>
        <end position="86"/>
    </location>
</feature>
<dbReference type="AlphaFoldDB" id="A0A077MEH1"/>
<dbReference type="OrthoDB" id="5244965at2"/>
<name>A0A077MEH1_9MICO</name>
<dbReference type="Pfam" id="PF04296">
    <property type="entry name" value="YlxR"/>
    <property type="match status" value="1"/>
</dbReference>
<dbReference type="EMBL" id="CAJC01000181">
    <property type="protein sequence ID" value="CCI54365.1"/>
    <property type="molecule type" value="Genomic_DNA"/>
</dbReference>
<keyword evidence="3" id="KW-1185">Reference proteome</keyword>
<evidence type="ECO:0000259" key="1">
    <source>
        <dbReference type="Pfam" id="PF04296"/>
    </source>
</evidence>
<protein>
    <recommendedName>
        <fullName evidence="1">YlxR domain-containing protein</fullName>
    </recommendedName>
</protein>
<accession>A0A077MEH1</accession>
<dbReference type="STRING" id="1193518.BN13_680047"/>
<comment type="caution">
    <text evidence="2">The sequence shown here is derived from an EMBL/GenBank/DDBJ whole genome shotgun (WGS) entry which is preliminary data.</text>
</comment>
<dbReference type="InterPro" id="IPR037465">
    <property type="entry name" value="YlxR"/>
</dbReference>
<dbReference type="InterPro" id="IPR007393">
    <property type="entry name" value="YlxR_dom"/>
</dbReference>
<dbReference type="PANTHER" id="PTHR34215:SF1">
    <property type="entry name" value="YLXR DOMAIN-CONTAINING PROTEIN"/>
    <property type="match status" value="1"/>
</dbReference>
<dbReference type="InterPro" id="IPR035931">
    <property type="entry name" value="YlxR-like_sf"/>
</dbReference>
<sequence length="130" mass="14129">MADADRAGLREAGLSTPIRTCIGCRVTDSRSVLLRVVAGVAHEGVTPLVPDPRRHLPGRGCWLHPTRDCFDLALRRRAFVRALRIEGATEPSVVLAWVESHLAGVSCPTAVPNEILKAGFRNEPPMSTQQ</sequence>